<name>A0ABW5XJ56_9SPHI</name>
<dbReference type="InterPro" id="IPR025684">
    <property type="entry name" value="SprA_N_dom"/>
</dbReference>
<protein>
    <submittedName>
        <fullName evidence="2">Cell surface protein SprA</fullName>
    </submittedName>
</protein>
<evidence type="ECO:0000313" key="3">
    <source>
        <dbReference type="Proteomes" id="UP001597601"/>
    </source>
</evidence>
<dbReference type="EMBL" id="JBHUON010000001">
    <property type="protein sequence ID" value="MFD2863106.1"/>
    <property type="molecule type" value="Genomic_DNA"/>
</dbReference>
<gene>
    <name evidence="2" type="primary">sprA</name>
    <name evidence="2" type="ORF">ACFSYC_00280</name>
</gene>
<evidence type="ECO:0000313" key="2">
    <source>
        <dbReference type="EMBL" id="MFD2863106.1"/>
    </source>
</evidence>
<sequence length="2358" mass="265098">MVKNFTCKIFIGILFIAALGGIRRAYAQQPRPTAARKDTVRIIAPPLKGTQSKNALLRQGIFDPPSAGVTRTVEYDIMSNRYILYERVGNLLYRPPVYLSFNEYMRLRQTEDKRDYFKKLAENYSYQQTQPGFIPQIQVRNQTFERIFGSPTINIRPQGTAEAVLSGQINSNENPLFNTKQRKQFNFNFDQHIQLNLTGEIGDKLKIATNYNTDAQFQFDNQIKLDYTGRPDEIIQSIQAGTVSMPLNTQLITGTQALFGLKTKLKFGKLDVTSIFSQQRSQSKNITLSSQGQQAAFSAMASDYEANKHYFLSQFFRNNYNRALANIPVIASNANITKIEVWTTNRINSTTDSRDVVGLLDLGENAPYNTAQVQGGPGFSGFPAGFQGPGFTDQSNSLLTNLPAGARQTNDPANSLITYFAANGGTDNYAKLTYARKLVLNKDYTLSPQLGFISLNYPLNNDEVLTVAYQYTYNGKQYQVGEFSSDIPASPTAPKVLYTKLLKNTLLKTNLPTWDLMMKNIYSLNAFQVSPINFTLTIARLDDKTGVDKPVMEEGQNTANKLWLRLTGLDNLNQQRDKQPDGYFDFLEGITIDPQNGRIIFPTVEPFGSDLARQFGPGETDLVNRYVYQQLYDSTKTVAQQFFPKLNRYAIRGTYTSQGGGGEYTLNAINIPQGSVTVSAGSNKLTEGTDYTIDYSSGRLNVINTAILQSGQPINVHLENNELFGVQQRSLYGSRFDYRASPKLALGGTFLHLTEQPISQNEAVGQESISNSIWGFDFNYASDSRFLTRLVDKIPFIQTKVPSSVTLSGEFAQLLPGSPSILNYAGSKNGTSYLDDFENSQSIIDIKSANSWQLAATPQLFPESQLYNNLGYGYNRARLAFYNIDPIFYTNTSSTGVTRAQLSNHYTRQVLQNEVFPYRQTVTGQPLSLTTLDMAFYPTIRGPYNYATTGLNTDGTLQNPTSRWGGIYRGISTNDFQAQNVEYIEFWVMDPFMYKKNSPGGDLYFNLGSISEDVLKDGRKSLENGLPVNGDLSTVDTTAWGRVPKKQPVVNAFDSNPSSRALQDIGLDGLNDADEQGKFGSVIQQMSNLVNRQAAQAFANDPSSDNYRYYLGPEQDAARAGILERYSRFNSNEGNSKTAEQSQAQLGLQTSANTALPDGEDIDRDNNMSQDDQYFQYKVSMRPQDLVTGQNFINDKITAQVKMADGSTQAANWYQFRIPISAYQTAVGGIQDFKAIRYMRMFMTNFADTAVLRFATLQMVRGDWREFNSENNPLNVIVDPALPNAPLDNSTLTVESVNIEQNGKRIPVPYVVPPGIQRQRDYNNLQSNTQLNEQSLSLNVKNLSDGYSRAAFKTFYNDLRRYKRLQMFIHAEANQTVLRDNDLHAFIRLGADYKDNYYEYEIPLVVTLPGTTNESSIWPEANELDIDLTILTDAKIARNNAKFNGLPWPINRPFTYSNGRNRITIVGVPDLSRLRTIMLGVRNPYRPNSTNGADDGLVKSAYVWFDELRLTDFNNQGGWAATVRADVKLADFATVTVSGNKSTAGFGALDSKLEDRQLSNNQGYDISANMDLGRFFPTKTGIKIPAYVNVSNQVNTPQYDPAQSDILLKQSLDGAKTTEQRDSINNAAQDYTMRKSINFTNVRKERTDPDDKPKIYDIENLNATYAYTEYVHHDFITENDLQKTYRVGLAYNYANKPNYINPFERIIKSNLLTLIKDINFNLSPTRINFAINFDRFYSENTLRNLDPSNPLPIPTNFNKNFNITRFYGFSWNLTKSLSIDIDATNLSVVDEPYGRLDGLKIDTLWRNIRRLGRTTNYNHTLNFNYAVPLNKIPYMDWANLTAHYSTNFTWRSAPEFAIGNPQLNVGNSIQNARKIQFDPDLNLTALYNKIGFLKTPAGAVDARSPLTRIAVGLLTSVKGINGNFTRTDATFLPGYLPHSNLFGEDLSYDAPGLGFLLGSQADIRGKALSRGWLSRDTLQNQLYVQSVEEELRLRANVSPISQLDVQVSFFKRSLRSYQTNFKYLASSNRFENLSPVTSGSYNISFFSLATAFSKEDGINNSSGPFQKFLENRAAISKRLGQDNPNSTGVGGNGYADGYGPNSQNVVIPAFLAAYTGKDAAGVSLNQFPSIPVPNWQLTYRGLNRLPFLAEVFDSFDIRNGYQSTYLVNSYNTLLQYNESRGKSVVRDVNNDFLPFYQISQVSIIEEFVPLLGIDVRFKNNMTANLEYRQSRELSLSLLNSQLTQLNMKNLTFGFGYKTRDFRFPFGLFNNTILKNDLNFKLDFSLRDNKTIIYQADVTAAEISAGAKNITYRPSINYILNQRFVLNIFYDSNLTKPYTSQAFNTSFTTFGFNLVLTLQ</sequence>
<keyword evidence="3" id="KW-1185">Reference proteome</keyword>
<evidence type="ECO:0000259" key="1">
    <source>
        <dbReference type="Pfam" id="PF14349"/>
    </source>
</evidence>
<organism evidence="2 3">
    <name type="scientific">Mucilaginibacter antarcticus</name>
    <dbReference type="NCBI Taxonomy" id="1855725"/>
    <lineage>
        <taxon>Bacteria</taxon>
        <taxon>Pseudomonadati</taxon>
        <taxon>Bacteroidota</taxon>
        <taxon>Sphingobacteriia</taxon>
        <taxon>Sphingobacteriales</taxon>
        <taxon>Sphingobacteriaceae</taxon>
        <taxon>Mucilaginibacter</taxon>
    </lineage>
</organism>
<proteinExistence type="predicted"/>
<feature type="domain" description="Gliding motility protein SprA N-terminal" evidence="1">
    <location>
        <begin position="74"/>
        <end position="349"/>
    </location>
</feature>
<dbReference type="Proteomes" id="UP001597601">
    <property type="component" value="Unassembled WGS sequence"/>
</dbReference>
<feature type="domain" description="Gliding motility protein SprA N-terminal" evidence="1">
    <location>
        <begin position="1083"/>
        <end position="1612"/>
    </location>
</feature>
<dbReference type="NCBIfam" id="TIGR04189">
    <property type="entry name" value="surface_SprA"/>
    <property type="match status" value="1"/>
</dbReference>
<dbReference type="Pfam" id="PF14349">
    <property type="entry name" value="SprA_N"/>
    <property type="match status" value="2"/>
</dbReference>
<comment type="caution">
    <text evidence="2">The sequence shown here is derived from an EMBL/GenBank/DDBJ whole genome shotgun (WGS) entry which is preliminary data.</text>
</comment>
<dbReference type="RefSeq" id="WP_377122087.1">
    <property type="nucleotide sequence ID" value="NZ_JBHUON010000001.1"/>
</dbReference>
<dbReference type="InterPro" id="IPR026377">
    <property type="entry name" value="Cell_surface_SprA"/>
</dbReference>
<reference evidence="3" key="1">
    <citation type="journal article" date="2019" name="Int. J. Syst. Evol. Microbiol.">
        <title>The Global Catalogue of Microorganisms (GCM) 10K type strain sequencing project: providing services to taxonomists for standard genome sequencing and annotation.</title>
        <authorList>
            <consortium name="The Broad Institute Genomics Platform"/>
            <consortium name="The Broad Institute Genome Sequencing Center for Infectious Disease"/>
            <person name="Wu L."/>
            <person name="Ma J."/>
        </authorList>
    </citation>
    <scope>NUCLEOTIDE SEQUENCE [LARGE SCALE GENOMIC DNA]</scope>
    <source>
        <strain evidence="3">KCTC 52232</strain>
    </source>
</reference>
<accession>A0ABW5XJ56</accession>